<comment type="similarity">
    <text evidence="2 6">Belongs to the methyltransferase superfamily. LCMT family.</text>
</comment>
<dbReference type="InterPro" id="IPR007213">
    <property type="entry name" value="Ppm1/Ppm2/Tcmp"/>
</dbReference>
<dbReference type="InterPro" id="IPR029063">
    <property type="entry name" value="SAM-dependent_MTases_sf"/>
</dbReference>
<comment type="catalytic activity">
    <reaction evidence="1 6">
        <text>[phosphatase 2A protein]-C-terminal L-leucine + S-adenosyl-L-methionine = [phosphatase 2A protein]-C-terminal L-leucine methyl ester + S-adenosyl-L-homocysteine</text>
        <dbReference type="Rhea" id="RHEA:48544"/>
        <dbReference type="Rhea" id="RHEA-COMP:12134"/>
        <dbReference type="Rhea" id="RHEA-COMP:12135"/>
        <dbReference type="ChEBI" id="CHEBI:57856"/>
        <dbReference type="ChEBI" id="CHEBI:59789"/>
        <dbReference type="ChEBI" id="CHEBI:90516"/>
        <dbReference type="ChEBI" id="CHEBI:90517"/>
        <dbReference type="EC" id="2.1.1.233"/>
    </reaction>
</comment>
<evidence type="ECO:0000256" key="3">
    <source>
        <dbReference type="ARBA" id="ARBA00022603"/>
    </source>
</evidence>
<keyword evidence="8" id="KW-0812">Transmembrane</keyword>
<dbReference type="SUPFAM" id="SSF53335">
    <property type="entry name" value="S-adenosyl-L-methionine-dependent methyltransferases"/>
    <property type="match status" value="1"/>
</dbReference>
<dbReference type="AlphaFoldDB" id="A0A7J7ISN1"/>
<dbReference type="GO" id="GO:0030488">
    <property type="term" value="P:tRNA methylation"/>
    <property type="evidence" value="ECO:0007669"/>
    <property type="project" value="TreeGrafter"/>
</dbReference>
<keyword evidence="10" id="KW-1185">Reference proteome</keyword>
<evidence type="ECO:0000256" key="8">
    <source>
        <dbReference type="SAM" id="Phobius"/>
    </source>
</evidence>
<comment type="function">
    <text evidence="6">Methylates the carboxyl group of the C-terminal leucine residue of protein phosphatase 2A catalytic subunits to form alpha-leucine ester residues.</text>
</comment>
<sequence>MSSKEEQAVTQSNSCSVQGTNDHSILSKHAMCKAGYSYDPFLQSFTLKSAPRRSPLINRGYYIRDQAVQISLHSFLKESTSDSAAKQIISLGAGFDTSFFKLSTQSNDTLSTVYYVEVDFPEVAERKRMLIERSDLCRSVIDTAERFTPTHSCVKLATSQYCLLGIDLADVSLLAEVFSSHTKLAMELPTLLLSECVMTYMEPALSSQLIQHLHSLFPCSVFITYEQVVPGDSFGLFMQSHFTKLNSSLRGINTYPTKQAQRERYLATGYNKVDVLTMKEVYDSLSLAEKNRIWKLELFDEFEEWNLKCYHYVLVLARSDASFTHLELLIDSFLQSSPCELFFHLYNIIMCLLGVVISFLILL</sequence>
<keyword evidence="8" id="KW-1133">Transmembrane helix</keyword>
<evidence type="ECO:0000313" key="9">
    <source>
        <dbReference type="EMBL" id="KAF6016391.1"/>
    </source>
</evidence>
<dbReference type="EMBL" id="VXIV02003545">
    <property type="protein sequence ID" value="KAF6016391.1"/>
    <property type="molecule type" value="Genomic_DNA"/>
</dbReference>
<dbReference type="GO" id="GO:0031591">
    <property type="term" value="P:wybutosine biosynthetic process"/>
    <property type="evidence" value="ECO:0007669"/>
    <property type="project" value="TreeGrafter"/>
</dbReference>
<feature type="transmembrane region" description="Helical" evidence="8">
    <location>
        <begin position="341"/>
        <end position="362"/>
    </location>
</feature>
<evidence type="ECO:0000313" key="10">
    <source>
        <dbReference type="Proteomes" id="UP000593567"/>
    </source>
</evidence>
<dbReference type="PANTHER" id="PTHR46529">
    <property type="entry name" value="TRNA WYBUTOSINE-SYNTHESIZING PROTEIN 4"/>
    <property type="match status" value="1"/>
</dbReference>
<gene>
    <name evidence="9" type="ORF">EB796_025275</name>
</gene>
<dbReference type="Proteomes" id="UP000593567">
    <property type="component" value="Unassembled WGS sequence"/>
</dbReference>
<keyword evidence="3 6" id="KW-0489">Methyltransferase</keyword>
<protein>
    <recommendedName>
        <fullName evidence="6">Leucine carboxyl methyltransferase 1</fullName>
        <ecNumber evidence="6">2.1.1.233</ecNumber>
    </recommendedName>
</protein>
<feature type="binding site" evidence="7">
    <location>
        <begin position="167"/>
        <end position="168"/>
    </location>
    <ligand>
        <name>S-adenosyl-L-methionine</name>
        <dbReference type="ChEBI" id="CHEBI:59789"/>
    </ligand>
</feature>
<dbReference type="PIRSF" id="PIRSF016305">
    <property type="entry name" value="LCM_mtfrase"/>
    <property type="match status" value="1"/>
</dbReference>
<dbReference type="Gene3D" id="3.40.50.150">
    <property type="entry name" value="Vaccinia Virus protein VP39"/>
    <property type="match status" value="1"/>
</dbReference>
<evidence type="ECO:0000256" key="5">
    <source>
        <dbReference type="ARBA" id="ARBA00022691"/>
    </source>
</evidence>
<evidence type="ECO:0000256" key="4">
    <source>
        <dbReference type="ARBA" id="ARBA00022679"/>
    </source>
</evidence>
<proteinExistence type="inferred from homology"/>
<dbReference type="PANTHER" id="PTHR46529:SF1">
    <property type="entry name" value="TRNA WYBUTOSINE-SYNTHESIZING PROTEIN 4"/>
    <property type="match status" value="1"/>
</dbReference>
<reference evidence="9" key="1">
    <citation type="submission" date="2020-06" db="EMBL/GenBank/DDBJ databases">
        <title>Draft genome of Bugula neritina, a colonial animal packing powerful symbionts and potential medicines.</title>
        <authorList>
            <person name="Rayko M."/>
        </authorList>
    </citation>
    <scope>NUCLEOTIDE SEQUENCE [LARGE SCALE GENOMIC DNA]</scope>
    <source>
        <strain evidence="9">Kwan_BN1</strain>
    </source>
</reference>
<evidence type="ECO:0000256" key="6">
    <source>
        <dbReference type="PIRNR" id="PIRNR016305"/>
    </source>
</evidence>
<keyword evidence="8" id="KW-0472">Membrane</keyword>
<feature type="binding site" evidence="7">
    <location>
        <position position="64"/>
    </location>
    <ligand>
        <name>S-adenosyl-L-methionine</name>
        <dbReference type="ChEBI" id="CHEBI:59789"/>
    </ligand>
</feature>
<evidence type="ECO:0000256" key="2">
    <source>
        <dbReference type="ARBA" id="ARBA00010703"/>
    </source>
</evidence>
<keyword evidence="5 6" id="KW-0949">S-adenosyl-L-methionine</keyword>
<organism evidence="9 10">
    <name type="scientific">Bugula neritina</name>
    <name type="common">Brown bryozoan</name>
    <name type="synonym">Sertularia neritina</name>
    <dbReference type="NCBI Taxonomy" id="10212"/>
    <lineage>
        <taxon>Eukaryota</taxon>
        <taxon>Metazoa</taxon>
        <taxon>Spiralia</taxon>
        <taxon>Lophotrochozoa</taxon>
        <taxon>Bryozoa</taxon>
        <taxon>Gymnolaemata</taxon>
        <taxon>Cheilostomatida</taxon>
        <taxon>Flustrina</taxon>
        <taxon>Buguloidea</taxon>
        <taxon>Bugulidae</taxon>
        <taxon>Bugula</taxon>
    </lineage>
</organism>
<keyword evidence="4 6" id="KW-0808">Transferase</keyword>
<dbReference type="OrthoDB" id="203237at2759"/>
<comment type="caution">
    <text evidence="9">The sequence shown here is derived from an EMBL/GenBank/DDBJ whole genome shotgun (WGS) entry which is preliminary data.</text>
</comment>
<evidence type="ECO:0000256" key="1">
    <source>
        <dbReference type="ARBA" id="ARBA00000724"/>
    </source>
</evidence>
<dbReference type="InterPro" id="IPR016651">
    <property type="entry name" value="LCMT1"/>
</dbReference>
<dbReference type="GO" id="GO:0008175">
    <property type="term" value="F:tRNA methyltransferase activity"/>
    <property type="evidence" value="ECO:0007669"/>
    <property type="project" value="TreeGrafter"/>
</dbReference>
<feature type="binding site" evidence="7">
    <location>
        <position position="92"/>
    </location>
    <ligand>
        <name>S-adenosyl-L-methionine</name>
        <dbReference type="ChEBI" id="CHEBI:59789"/>
    </ligand>
</feature>
<dbReference type="EC" id="2.1.1.233" evidence="6"/>
<evidence type="ECO:0000256" key="7">
    <source>
        <dbReference type="PIRSR" id="PIRSR016305-1"/>
    </source>
</evidence>
<dbReference type="Pfam" id="PF04072">
    <property type="entry name" value="LCM"/>
    <property type="match status" value="1"/>
</dbReference>
<feature type="binding site" evidence="7">
    <location>
        <position position="195"/>
    </location>
    <ligand>
        <name>S-adenosyl-L-methionine</name>
        <dbReference type="ChEBI" id="CHEBI:59789"/>
    </ligand>
</feature>
<accession>A0A7J7ISN1</accession>
<dbReference type="GO" id="GO:0018423">
    <property type="term" value="F:protein C-terminal leucine carboxyl O-methyltransferase activity"/>
    <property type="evidence" value="ECO:0007669"/>
    <property type="project" value="UniProtKB-EC"/>
</dbReference>
<name>A0A7J7ISN1_BUGNE</name>